<dbReference type="SMART" id="SM00382">
    <property type="entry name" value="AAA"/>
    <property type="match status" value="1"/>
</dbReference>
<accession>A0ABR6WPU3</accession>
<dbReference type="InterPro" id="IPR027417">
    <property type="entry name" value="P-loop_NTPase"/>
</dbReference>
<evidence type="ECO:0000256" key="5">
    <source>
        <dbReference type="ARBA" id="ARBA00023163"/>
    </source>
</evidence>
<dbReference type="InterPro" id="IPR025662">
    <property type="entry name" value="Sigma_54_int_dom_ATP-bd_1"/>
</dbReference>
<evidence type="ECO:0000313" key="7">
    <source>
        <dbReference type="EMBL" id="MBC3798518.1"/>
    </source>
</evidence>
<proteinExistence type="predicted"/>
<dbReference type="CDD" id="cd00009">
    <property type="entry name" value="AAA"/>
    <property type="match status" value="1"/>
</dbReference>
<dbReference type="PANTHER" id="PTHR32071">
    <property type="entry name" value="TRANSCRIPTIONAL REGULATORY PROTEIN"/>
    <property type="match status" value="1"/>
</dbReference>
<keyword evidence="4" id="KW-0238">DNA-binding</keyword>
<evidence type="ECO:0000259" key="6">
    <source>
        <dbReference type="PROSITE" id="PS50045"/>
    </source>
</evidence>
<organism evidence="7 8">
    <name type="scientific">Acetobacterium tundrae</name>
    <dbReference type="NCBI Taxonomy" id="132932"/>
    <lineage>
        <taxon>Bacteria</taxon>
        <taxon>Bacillati</taxon>
        <taxon>Bacillota</taxon>
        <taxon>Clostridia</taxon>
        <taxon>Eubacteriales</taxon>
        <taxon>Eubacteriaceae</taxon>
        <taxon>Acetobacterium</taxon>
    </lineage>
</organism>
<dbReference type="InterPro" id="IPR003593">
    <property type="entry name" value="AAA+_ATPase"/>
</dbReference>
<reference evidence="7 8" key="1">
    <citation type="journal article" date="2020" name="mSystems">
        <title>Defining Genomic and Predicted Metabolic Features of the Acetobacterium Genus.</title>
        <authorList>
            <person name="Ross D.E."/>
            <person name="Marshall C.W."/>
            <person name="Gulliver D."/>
            <person name="May H.D."/>
            <person name="Norman R.S."/>
        </authorList>
    </citation>
    <scope>NUCLEOTIDE SEQUENCE [LARGE SCALE GENOMIC DNA]</scope>
    <source>
        <strain evidence="7 8">DSM 9173</strain>
    </source>
</reference>
<dbReference type="InterPro" id="IPR002078">
    <property type="entry name" value="Sigma_54_int"/>
</dbReference>
<name>A0ABR6WPU3_9FIRM</name>
<sequence length="467" mass="54015">MKNIKSDKISDVKKNNFNHFDDFLLTVLNNCFCEITVTDIKGSVLYSNPMCYEYHGLSLEKMYKTNFLTSYQGYWSPPSTSYAIEKRRTIFAHQKSMITGEKHITVATPVFDDDKEIQYIVHTTLKTEPYIKFDIDYLDSEKNTKQENFREISKQKNNIVGRSYSLYSTLNKLYRGAKSDIPILLLGETGVGKSTFAKYVHDNSLRADHPFISVNCASIPENLIESELFGYVPYAFTGANPKGKKGLVELADKGTLFLDEIGELQPQIQLKLLDFLENKRFMSVGDVTKKTVDTRIITATNKNIEELVKENKFRDDLFWRINGITQTIPALRERRHDILPIATFYLNEHNKKYQQNKSFSNKVIDALTNYDWPGNVRQLRNAVDYMAVMSLGNIITDDKLPEQILNFINENELVHYQRTFELLIEDYKKKIIQNYHKIHPQISDFAETLGLSQATAYRLIGKYVSKN</sequence>
<dbReference type="EMBL" id="WJBB01000032">
    <property type="protein sequence ID" value="MBC3798518.1"/>
    <property type="molecule type" value="Genomic_DNA"/>
</dbReference>
<dbReference type="Pfam" id="PF00158">
    <property type="entry name" value="Sigma54_activat"/>
    <property type="match status" value="1"/>
</dbReference>
<dbReference type="InterPro" id="IPR025943">
    <property type="entry name" value="Sigma_54_int_dom_ATP-bd_2"/>
</dbReference>
<evidence type="ECO:0000256" key="2">
    <source>
        <dbReference type="ARBA" id="ARBA00022840"/>
    </source>
</evidence>
<protein>
    <submittedName>
        <fullName evidence="7">AAA domain-containing protein</fullName>
    </submittedName>
</protein>
<dbReference type="SUPFAM" id="SSF55785">
    <property type="entry name" value="PYP-like sensor domain (PAS domain)"/>
    <property type="match status" value="1"/>
</dbReference>
<evidence type="ECO:0000256" key="4">
    <source>
        <dbReference type="ARBA" id="ARBA00023125"/>
    </source>
</evidence>
<dbReference type="PANTHER" id="PTHR32071:SF57">
    <property type="entry name" value="C4-DICARBOXYLATE TRANSPORT TRANSCRIPTIONAL REGULATORY PROTEIN DCTD"/>
    <property type="match status" value="1"/>
</dbReference>
<dbReference type="InterPro" id="IPR058031">
    <property type="entry name" value="AAA_lid_NorR"/>
</dbReference>
<dbReference type="Gene3D" id="3.40.50.300">
    <property type="entry name" value="P-loop containing nucleotide triphosphate hydrolases"/>
    <property type="match status" value="1"/>
</dbReference>
<keyword evidence="5" id="KW-0804">Transcription</keyword>
<keyword evidence="3" id="KW-0805">Transcription regulation</keyword>
<keyword evidence="8" id="KW-1185">Reference proteome</keyword>
<gene>
    <name evidence="7" type="ORF">GH807_15950</name>
</gene>
<evidence type="ECO:0000256" key="3">
    <source>
        <dbReference type="ARBA" id="ARBA00023015"/>
    </source>
</evidence>
<dbReference type="RefSeq" id="WP_148605673.1">
    <property type="nucleotide sequence ID" value="NZ_RXYB01000023.1"/>
</dbReference>
<dbReference type="Proteomes" id="UP000653358">
    <property type="component" value="Unassembled WGS sequence"/>
</dbReference>
<comment type="caution">
    <text evidence="7">The sequence shown here is derived from an EMBL/GenBank/DDBJ whole genome shotgun (WGS) entry which is preliminary data.</text>
</comment>
<evidence type="ECO:0000313" key="8">
    <source>
        <dbReference type="Proteomes" id="UP000653358"/>
    </source>
</evidence>
<dbReference type="PROSITE" id="PS00675">
    <property type="entry name" value="SIGMA54_INTERACT_1"/>
    <property type="match status" value="1"/>
</dbReference>
<dbReference type="PROSITE" id="PS00676">
    <property type="entry name" value="SIGMA54_INTERACT_2"/>
    <property type="match status" value="1"/>
</dbReference>
<dbReference type="Pfam" id="PF25601">
    <property type="entry name" value="AAA_lid_14"/>
    <property type="match status" value="1"/>
</dbReference>
<dbReference type="InterPro" id="IPR025944">
    <property type="entry name" value="Sigma_54_int_dom_CS"/>
</dbReference>
<keyword evidence="1" id="KW-0547">Nucleotide-binding</keyword>
<dbReference type="PROSITE" id="PS00688">
    <property type="entry name" value="SIGMA54_INTERACT_3"/>
    <property type="match status" value="1"/>
</dbReference>
<dbReference type="PROSITE" id="PS50045">
    <property type="entry name" value="SIGMA54_INTERACT_4"/>
    <property type="match status" value="1"/>
</dbReference>
<dbReference type="Gene3D" id="1.10.8.60">
    <property type="match status" value="1"/>
</dbReference>
<evidence type="ECO:0000256" key="1">
    <source>
        <dbReference type="ARBA" id="ARBA00022741"/>
    </source>
</evidence>
<dbReference type="SUPFAM" id="SSF52540">
    <property type="entry name" value="P-loop containing nucleoside triphosphate hydrolases"/>
    <property type="match status" value="1"/>
</dbReference>
<dbReference type="InterPro" id="IPR035965">
    <property type="entry name" value="PAS-like_dom_sf"/>
</dbReference>
<feature type="domain" description="Sigma-54 factor interaction" evidence="6">
    <location>
        <begin position="159"/>
        <end position="388"/>
    </location>
</feature>
<keyword evidence="2" id="KW-0067">ATP-binding</keyword>